<organism evidence="3 4">
    <name type="scientific">Heligmosomoides polygyrus</name>
    <name type="common">Parasitic roundworm</name>
    <dbReference type="NCBI Taxonomy" id="6339"/>
    <lineage>
        <taxon>Eukaryota</taxon>
        <taxon>Metazoa</taxon>
        <taxon>Ecdysozoa</taxon>
        <taxon>Nematoda</taxon>
        <taxon>Chromadorea</taxon>
        <taxon>Rhabditida</taxon>
        <taxon>Rhabditina</taxon>
        <taxon>Rhabditomorpha</taxon>
        <taxon>Strongyloidea</taxon>
        <taxon>Heligmosomidae</taxon>
        <taxon>Heligmosomoides</taxon>
    </lineage>
</organism>
<sequence>MMQARKIKYVVIGLTETEIACAPTSDYGDEEVEAFYVELEKFYKEDHTFYKVIVGDFNAKIGPRRSPEELHIGTHGLEWNEQEAYLPTMDLRIYRWPVPQRDRPHHLQPQVLPDRRFRSPQVLHGIEPRLLRARFRFLRQGKKAAKFRKRSPRTTTNWDMYTFLGGLWEDPVMDNIDEEYDRFVRHLRDSAEGAESLKTTKRRLSPETLEHQPGGANAGRLRL</sequence>
<reference evidence="2 3" key="1">
    <citation type="submission" date="2018-11" db="EMBL/GenBank/DDBJ databases">
        <authorList>
            <consortium name="Pathogen Informatics"/>
        </authorList>
    </citation>
    <scope>NUCLEOTIDE SEQUENCE [LARGE SCALE GENOMIC DNA]</scope>
</reference>
<reference evidence="4" key="2">
    <citation type="submission" date="2019-09" db="UniProtKB">
        <authorList>
            <consortium name="WormBaseParasite"/>
        </authorList>
    </citation>
    <scope>IDENTIFICATION</scope>
</reference>
<protein>
    <submittedName>
        <fullName evidence="4">Endo/exonuclease/phosphatase domain-containing protein</fullName>
    </submittedName>
</protein>
<evidence type="ECO:0000313" key="3">
    <source>
        <dbReference type="Proteomes" id="UP000050761"/>
    </source>
</evidence>
<feature type="region of interest" description="Disordered" evidence="1">
    <location>
        <begin position="194"/>
        <end position="223"/>
    </location>
</feature>
<gene>
    <name evidence="2" type="ORF">HPBE_LOCUS20353</name>
</gene>
<name>A0A183GDM0_HELPZ</name>
<accession>A0A183GDM0</accession>
<evidence type="ECO:0000256" key="1">
    <source>
        <dbReference type="SAM" id="MobiDB-lite"/>
    </source>
</evidence>
<accession>A0A3P8FKG3</accession>
<proteinExistence type="predicted"/>
<dbReference type="WBParaSite" id="HPBE_0002035401-mRNA-1">
    <property type="protein sequence ID" value="HPBE_0002035401-mRNA-1"/>
    <property type="gene ID" value="HPBE_0002035401"/>
</dbReference>
<dbReference type="EMBL" id="UZAH01032078">
    <property type="protein sequence ID" value="VDP19526.1"/>
    <property type="molecule type" value="Genomic_DNA"/>
</dbReference>
<evidence type="ECO:0000313" key="2">
    <source>
        <dbReference type="EMBL" id="VDP19526.1"/>
    </source>
</evidence>
<dbReference type="AlphaFoldDB" id="A0A183GDM0"/>
<dbReference type="Proteomes" id="UP000050761">
    <property type="component" value="Unassembled WGS sequence"/>
</dbReference>
<evidence type="ECO:0000313" key="4">
    <source>
        <dbReference type="WBParaSite" id="HPBE_0002035401-mRNA-1"/>
    </source>
</evidence>
<keyword evidence="3" id="KW-1185">Reference proteome</keyword>